<dbReference type="PATRIC" id="fig|294.125.peg.1659"/>
<dbReference type="AlphaFoldDB" id="A0A0D0TPY5"/>
<organism evidence="1 2">
    <name type="scientific">Pseudomonas fluorescens</name>
    <dbReference type="NCBI Taxonomy" id="294"/>
    <lineage>
        <taxon>Bacteria</taxon>
        <taxon>Pseudomonadati</taxon>
        <taxon>Pseudomonadota</taxon>
        <taxon>Gammaproteobacteria</taxon>
        <taxon>Pseudomonadales</taxon>
        <taxon>Pseudomonadaceae</taxon>
        <taxon>Pseudomonas</taxon>
    </lineage>
</organism>
<protein>
    <submittedName>
        <fullName evidence="1">Uncharacterized protein</fullName>
    </submittedName>
</protein>
<dbReference type="Proteomes" id="UP000032210">
    <property type="component" value="Unassembled WGS sequence"/>
</dbReference>
<comment type="caution">
    <text evidence="1">The sequence shown here is derived from an EMBL/GenBank/DDBJ whole genome shotgun (WGS) entry which is preliminary data.</text>
</comment>
<evidence type="ECO:0000313" key="1">
    <source>
        <dbReference type="EMBL" id="KIR22930.1"/>
    </source>
</evidence>
<gene>
    <name evidence="1" type="ORF">PFLU3_16130</name>
</gene>
<evidence type="ECO:0000313" key="2">
    <source>
        <dbReference type="Proteomes" id="UP000032210"/>
    </source>
</evidence>
<reference evidence="1 2" key="1">
    <citation type="submission" date="2015-01" db="EMBL/GenBank/DDBJ databases">
        <title>Genome sequence of the beneficial rhizobacterium Pseudomonas fluorescens 2-79.</title>
        <authorList>
            <person name="Thuermer A."/>
            <person name="Daniel R."/>
        </authorList>
    </citation>
    <scope>NUCLEOTIDE SEQUENCE [LARGE SCALE GENOMIC DNA]</scope>
    <source>
        <strain evidence="1 2">2-79</strain>
    </source>
</reference>
<name>A0A0D0TPY5_PSEFL</name>
<proteinExistence type="predicted"/>
<dbReference type="EMBL" id="JXCQ01000010">
    <property type="protein sequence ID" value="KIR22930.1"/>
    <property type="molecule type" value="Genomic_DNA"/>
</dbReference>
<accession>A0A0D0TPY5</accession>
<sequence>MVGLMSQHPWKHSIVDVYANNYGNVVQDYLELVVQPSLIALGRRRDELIERTDIDDFIKSLHAFDHFVLEQRTAMTFCLGIQSLWEQQIRTYVTGCVRQFSTPSVPNEQAPDSIGKEIEKAEKTLWGEDFNKLFLKVRGLELPQFQSYPQIDLLMLLGNVCRHGEGRAARTLRKRNPELWPDSQPLFEEHFGVRPVTDIRLSFELLLSLVDAVVLFWRDLERHGLRTFMTVDEAEARLSNKIRD</sequence>